<evidence type="ECO:0000313" key="14">
    <source>
        <dbReference type="Proteomes" id="UP000034947"/>
    </source>
</evidence>
<dbReference type="PRINTS" id="PR00660">
    <property type="entry name" value="ERLUMENR"/>
</dbReference>
<feature type="transmembrane region" description="Helical" evidence="11">
    <location>
        <begin position="770"/>
        <end position="790"/>
    </location>
</feature>
<dbReference type="PROSITE" id="PS00951">
    <property type="entry name" value="ER_LUMEN_RECEPTOR_1"/>
    <property type="match status" value="1"/>
</dbReference>
<dbReference type="InterPro" id="IPR000133">
    <property type="entry name" value="ER_ret_rcpt"/>
</dbReference>
<feature type="compositionally biased region" description="Basic and acidic residues" evidence="12">
    <location>
        <begin position="1"/>
        <end position="16"/>
    </location>
</feature>
<dbReference type="GO" id="GO:0005789">
    <property type="term" value="C:endoplasmic reticulum membrane"/>
    <property type="evidence" value="ECO:0007669"/>
    <property type="project" value="UniProtKB-SubCell"/>
</dbReference>
<feature type="compositionally biased region" description="Basic and acidic residues" evidence="12">
    <location>
        <begin position="269"/>
        <end position="285"/>
    </location>
</feature>
<dbReference type="AlphaFoldDB" id="A0A0F8WYW0"/>
<dbReference type="PANTHER" id="PTHR10585">
    <property type="entry name" value="ER LUMEN PROTEIN RETAINING RECEPTOR"/>
    <property type="match status" value="1"/>
</dbReference>
<dbReference type="GO" id="GO:0015031">
    <property type="term" value="P:protein transport"/>
    <property type="evidence" value="ECO:0007669"/>
    <property type="project" value="UniProtKB-KW"/>
</dbReference>
<accession>A0A0F8WYW0</accession>
<keyword evidence="9 11" id="KW-0472">Membrane</keyword>
<dbReference type="EMBL" id="JYKN01002398">
    <property type="protein sequence ID" value="KKK16542.1"/>
    <property type="molecule type" value="Genomic_DNA"/>
</dbReference>
<comment type="subcellular location">
    <subcellularLocation>
        <location evidence="1 11">Endoplasmic reticulum membrane</location>
        <topology evidence="1 11">Multi-pass membrane protein</topology>
    </subcellularLocation>
</comment>
<feature type="compositionally biased region" description="Basic and acidic residues" evidence="12">
    <location>
        <begin position="145"/>
        <end position="160"/>
    </location>
</feature>
<dbReference type="VEuPathDB" id="FungiDB:P175DRAFT_0532324"/>
<feature type="compositionally biased region" description="Low complexity" evidence="12">
    <location>
        <begin position="71"/>
        <end position="93"/>
    </location>
</feature>
<comment type="similarity">
    <text evidence="2 11">Belongs to the ERD2 family.</text>
</comment>
<dbReference type="VEuPathDB" id="FungiDB:P175DRAFT_0557639"/>
<dbReference type="Pfam" id="PF00810">
    <property type="entry name" value="ER_lumen_recept"/>
    <property type="match status" value="1"/>
</dbReference>
<keyword evidence="3 11" id="KW-0813">Transport</keyword>
<evidence type="ECO:0000256" key="8">
    <source>
        <dbReference type="ARBA" id="ARBA00022989"/>
    </source>
</evidence>
<evidence type="ECO:0000256" key="11">
    <source>
        <dbReference type="RuleBase" id="RU000634"/>
    </source>
</evidence>
<name>A0A0F8WYW0_9EURO</name>
<feature type="transmembrane region" description="Helical" evidence="11">
    <location>
        <begin position="652"/>
        <end position="670"/>
    </location>
</feature>
<evidence type="ECO:0000256" key="4">
    <source>
        <dbReference type="ARBA" id="ARBA00022692"/>
    </source>
</evidence>
<evidence type="ECO:0000256" key="12">
    <source>
        <dbReference type="SAM" id="MobiDB-lite"/>
    </source>
</evidence>
<feature type="compositionally biased region" description="Polar residues" evidence="12">
    <location>
        <begin position="220"/>
        <end position="229"/>
    </location>
</feature>
<proteinExistence type="inferred from homology"/>
<feature type="region of interest" description="Disordered" evidence="12">
    <location>
        <begin position="1"/>
        <end position="432"/>
    </location>
</feature>
<sequence length="803" mass="90667">MDWDRNRRFDDHRGGESYRPGSSRGYSRRSRSPPRIRSPRLVADTWVPSTGRTYNRVRSRSPPPFRRRSSRSPPFYSRDSFGPYVKSYSSSRRFSPRREGRPRSPAQLSRRPRSPYGEDRDRDTSWSQGTPKRPRDSPPFSRDAGIFRKERHPPSADQHARSGSPSRHILSSEEDQRTSTTPRPRSPFYGGRREPHLERFSRPRRRSPSPRGLAPKRTSAPGSVSNSRRSSPHTEKAGIVSADPRGRSPATNHLPSRCLSRDSGPPSSQDERTAITRHRVDESKGKSGPFAPEQASARNHPDLGDSGSLRAPDVQGRPQSYLNPPYSGNIPNQPKAFSVSNSPLPPGPPHGPKTLPAQNRASNISLLSAPTRPRGSSGFKEAGWASSPIRRGPVPVGTHGTPTGPRSSHAPPASSAEAHRHHSYRQSSVTGTTYTHTQRYANHLAGLRSIIPGGKLLPSEIDTNTEKRLSQLDSDKGRLFEQITESQKLKRAGLREWDKFDRESSICALKTVIAIMPLASSCQRRIFMEIVIRLGWSDKSRAYEDCTVLEPESIEPFSFFWSFIPLSLILVLRRVSTTSHRTALGGHSNIMNIFRLLADFSHLASIFFLLHKMKSSSSCSGLSFKSQVLYLLVFVTRYLDLFWAFTDSLYNTTFKILFIGSSAYVIYLMLNDYKPTHDPNIDTFKVQYLLAASAVLAFLFPHDYSISEILWTFSIWLESVAILPQLFMLQRTGEAETITTHYLFALGLYRALYIPNWIYRYLGEGHFQPIPVIAGIIQTLLYSDFFYIYYTKVMKGKRFSLPV</sequence>
<evidence type="ECO:0000256" key="6">
    <source>
        <dbReference type="ARBA" id="ARBA00022892"/>
    </source>
</evidence>
<reference evidence="13 14" key="1">
    <citation type="submission" date="2015-02" db="EMBL/GenBank/DDBJ databases">
        <title>Draft Genome Sequences of Two Closely-Related Aflatoxigenic Aspergillus Species Obtained from the Cote d'Ivoire.</title>
        <authorList>
            <person name="Moore G.G."/>
            <person name="Beltz S.B."/>
            <person name="Mack B.M."/>
        </authorList>
    </citation>
    <scope>NUCLEOTIDE SEQUENCE [LARGE SCALE GENOMIC DNA]</scope>
    <source>
        <strain evidence="13 14">SRRC1432</strain>
    </source>
</reference>
<feature type="compositionally biased region" description="Low complexity" evidence="12">
    <location>
        <begin position="405"/>
        <end position="416"/>
    </location>
</feature>
<feature type="compositionally biased region" description="Polar residues" evidence="12">
    <location>
        <begin position="357"/>
        <end position="368"/>
    </location>
</feature>
<feature type="compositionally biased region" description="Basic residues" evidence="12">
    <location>
        <begin position="26"/>
        <end position="38"/>
    </location>
</feature>
<keyword evidence="14" id="KW-1185">Reference proteome</keyword>
<keyword evidence="5 11" id="KW-0256">Endoplasmic reticulum</keyword>
<organism evidence="13 14">
    <name type="scientific">Aspergillus ochraceoroseus</name>
    <dbReference type="NCBI Taxonomy" id="138278"/>
    <lineage>
        <taxon>Eukaryota</taxon>
        <taxon>Fungi</taxon>
        <taxon>Dikarya</taxon>
        <taxon>Ascomycota</taxon>
        <taxon>Pezizomycotina</taxon>
        <taxon>Eurotiomycetes</taxon>
        <taxon>Eurotiomycetidae</taxon>
        <taxon>Eurotiales</taxon>
        <taxon>Aspergillaceae</taxon>
        <taxon>Aspergillus</taxon>
        <taxon>Aspergillus subgen. Nidulantes</taxon>
    </lineage>
</organism>
<evidence type="ECO:0000256" key="1">
    <source>
        <dbReference type="ARBA" id="ARBA00004477"/>
    </source>
</evidence>
<feature type="transmembrane region" description="Helical" evidence="11">
    <location>
        <begin position="709"/>
        <end position="729"/>
    </location>
</feature>
<evidence type="ECO:0000256" key="10">
    <source>
        <dbReference type="ARBA" id="ARBA00023170"/>
    </source>
</evidence>
<keyword evidence="6" id="KW-0931">ER-Golgi transport</keyword>
<dbReference type="OrthoDB" id="5424692at2759"/>
<feature type="transmembrane region" description="Helical" evidence="11">
    <location>
        <begin position="741"/>
        <end position="758"/>
    </location>
</feature>
<dbReference type="GO" id="GO:0006621">
    <property type="term" value="P:protein retention in ER lumen"/>
    <property type="evidence" value="ECO:0007669"/>
    <property type="project" value="InterPro"/>
</dbReference>
<keyword evidence="8 11" id="KW-1133">Transmembrane helix</keyword>
<dbReference type="GO" id="GO:0016192">
    <property type="term" value="P:vesicle-mediated transport"/>
    <property type="evidence" value="ECO:0007669"/>
    <property type="project" value="UniProtKB-KW"/>
</dbReference>
<evidence type="ECO:0000256" key="5">
    <source>
        <dbReference type="ARBA" id="ARBA00022824"/>
    </source>
</evidence>
<feature type="compositionally biased region" description="Basic and acidic residues" evidence="12">
    <location>
        <begin position="191"/>
        <end position="201"/>
    </location>
</feature>
<evidence type="ECO:0000256" key="7">
    <source>
        <dbReference type="ARBA" id="ARBA00022927"/>
    </source>
</evidence>
<comment type="caution">
    <text evidence="11">Lacks conserved residue(s) required for the propagation of feature annotation.</text>
</comment>
<protein>
    <recommendedName>
        <fullName evidence="11">ER lumen protein-retaining receptor</fullName>
    </recommendedName>
</protein>
<keyword evidence="4 11" id="KW-0812">Transmembrane</keyword>
<gene>
    <name evidence="13" type="ORF">AOCH_002588</name>
</gene>
<dbReference type="Proteomes" id="UP000034947">
    <property type="component" value="Unassembled WGS sequence"/>
</dbReference>
<evidence type="ECO:0000256" key="2">
    <source>
        <dbReference type="ARBA" id="ARBA00010120"/>
    </source>
</evidence>
<keyword evidence="7 11" id="KW-0653">Protein transport</keyword>
<keyword evidence="10 11" id="KW-0675">Receptor</keyword>
<comment type="caution">
    <text evidence="13">The sequence shown here is derived from an EMBL/GenBank/DDBJ whole genome shotgun (WGS) entry which is preliminary data.</text>
</comment>
<evidence type="ECO:0000256" key="9">
    <source>
        <dbReference type="ARBA" id="ARBA00023136"/>
    </source>
</evidence>
<evidence type="ECO:0000256" key="3">
    <source>
        <dbReference type="ARBA" id="ARBA00022448"/>
    </source>
</evidence>
<dbReference type="GO" id="GO:0046923">
    <property type="term" value="F:ER retention sequence binding"/>
    <property type="evidence" value="ECO:0007669"/>
    <property type="project" value="InterPro"/>
</dbReference>
<feature type="compositionally biased region" description="Basic residues" evidence="12">
    <location>
        <begin position="55"/>
        <end position="70"/>
    </location>
</feature>
<evidence type="ECO:0000313" key="13">
    <source>
        <dbReference type="EMBL" id="KKK16542.1"/>
    </source>
</evidence>
<dbReference type="PROSITE" id="PS00952">
    <property type="entry name" value="ER_LUMEN_RECEPTOR_2"/>
    <property type="match status" value="1"/>
</dbReference>